<evidence type="ECO:0000313" key="2">
    <source>
        <dbReference type="Proteomes" id="UP000464495"/>
    </source>
</evidence>
<dbReference type="GO" id="GO:0008115">
    <property type="term" value="F:sarcosine oxidase activity"/>
    <property type="evidence" value="ECO:0007669"/>
    <property type="project" value="InterPro"/>
</dbReference>
<sequence>MRIDCPICGERDLREFSYLGSAALLARPSGDAGTAAFHEYLHVRENPAGPNAELWHHNLGCSAWLHVVRDTRNHAISSVALAAEVQR</sequence>
<protein>
    <submittedName>
        <fullName evidence="1">Sarcosine oxidase subunit delta</fullName>
    </submittedName>
</protein>
<gene>
    <name evidence="1" type="ORF">GO499_10650</name>
</gene>
<dbReference type="AlphaFoldDB" id="A0A6P1SY46"/>
<organism evidence="1 2">
    <name type="scientific">Algicella marina</name>
    <dbReference type="NCBI Taxonomy" id="2683284"/>
    <lineage>
        <taxon>Bacteria</taxon>
        <taxon>Pseudomonadati</taxon>
        <taxon>Pseudomonadota</taxon>
        <taxon>Alphaproteobacteria</taxon>
        <taxon>Rhodobacterales</taxon>
        <taxon>Paracoccaceae</taxon>
        <taxon>Algicella</taxon>
    </lineage>
</organism>
<dbReference type="KEGG" id="amaq:GO499_10650"/>
<name>A0A6P1SY46_9RHOB</name>
<proteinExistence type="predicted"/>
<evidence type="ECO:0000313" key="1">
    <source>
        <dbReference type="EMBL" id="QHQ35604.1"/>
    </source>
</evidence>
<accession>A0A6P1SY46</accession>
<dbReference type="RefSeq" id="WP_161862164.1">
    <property type="nucleotide sequence ID" value="NZ_CP046620.1"/>
</dbReference>
<dbReference type="Gene3D" id="3.30.2270.10">
    <property type="entry name" value="Folate-binding superfamily"/>
    <property type="match status" value="1"/>
</dbReference>
<dbReference type="EMBL" id="CP046620">
    <property type="protein sequence ID" value="QHQ35604.1"/>
    <property type="molecule type" value="Genomic_DNA"/>
</dbReference>
<dbReference type="Pfam" id="PF04267">
    <property type="entry name" value="SoxD"/>
    <property type="match status" value="1"/>
</dbReference>
<dbReference type="InterPro" id="IPR006279">
    <property type="entry name" value="SoxD"/>
</dbReference>
<dbReference type="InterPro" id="IPR038561">
    <property type="entry name" value="SoxD_sf"/>
</dbReference>
<reference evidence="1 2" key="1">
    <citation type="submission" date="2019-12" db="EMBL/GenBank/DDBJ databases">
        <title>Complete genome sequence of Algicella marina strain 9Alg 56(T) isolated from the red alga Tichocarpus crinitus.</title>
        <authorList>
            <person name="Kim S.-G."/>
            <person name="Nedashkovskaya O.I."/>
        </authorList>
    </citation>
    <scope>NUCLEOTIDE SEQUENCE [LARGE SCALE GENOMIC DNA]</scope>
    <source>
        <strain evidence="1 2">9Alg 56</strain>
    </source>
</reference>
<dbReference type="Proteomes" id="UP000464495">
    <property type="component" value="Chromosome"/>
</dbReference>
<dbReference type="GO" id="GO:0046653">
    <property type="term" value="P:tetrahydrofolate metabolic process"/>
    <property type="evidence" value="ECO:0007669"/>
    <property type="project" value="InterPro"/>
</dbReference>
<keyword evidence="2" id="KW-1185">Reference proteome</keyword>